<name>A0A7W2KDC6_9PSED</name>
<feature type="transmembrane region" description="Helical" evidence="1">
    <location>
        <begin position="365"/>
        <end position="385"/>
    </location>
</feature>
<dbReference type="InterPro" id="IPR009612">
    <property type="entry name" value="IcmF-rel"/>
</dbReference>
<feature type="domain" description="IcmF-related" evidence="3">
    <location>
        <begin position="414"/>
        <end position="714"/>
    </location>
</feature>
<feature type="transmembrane region" description="Helical" evidence="1">
    <location>
        <begin position="49"/>
        <end position="69"/>
    </location>
</feature>
<accession>A0A7W2KDC6</accession>
<reference evidence="5 6" key="1">
    <citation type="submission" date="2020-07" db="EMBL/GenBank/DDBJ databases">
        <title>Diversity of carbapenemase encoding genes among Pseudomonas putida group clinical isolates in a tertiary Brazilian hospital.</title>
        <authorList>
            <person name="Alberto-Lei F."/>
            <person name="Nodari C.S."/>
            <person name="Streling A.P."/>
            <person name="Paulino J.T."/>
            <person name="Bessa-Neto F.O."/>
            <person name="Cayo R."/>
            <person name="Gales A.C."/>
        </authorList>
    </citation>
    <scope>NUCLEOTIDE SEQUENCE [LARGE SCALE GENOMIC DNA]</scope>
    <source>
        <strain evidence="5 6">12815</strain>
    </source>
</reference>
<dbReference type="InterPro" id="IPR048677">
    <property type="entry name" value="TssM1_hel"/>
</dbReference>
<feature type="domain" description="Type VI secretion system IcmF C-terminal" evidence="2">
    <location>
        <begin position="977"/>
        <end position="1077"/>
    </location>
</feature>
<evidence type="ECO:0000259" key="4">
    <source>
        <dbReference type="Pfam" id="PF21070"/>
    </source>
</evidence>
<protein>
    <submittedName>
        <fullName evidence="5">Type VI secretion protein VasK</fullName>
    </submittedName>
</protein>
<sequence length="1112" mass="123670">MKFKRARLLVALLSFALLILVLVGVALWLYPSVLNFAFGSVQGWDLSVVVLPGSALLIVLVAVGGLVLARRLGASSYRHLTEGGAPPLAEVRSKALHAFSGATADSPPLSRMHLRQQYGWFWSRRIQVLLVVGEPAQVDAIVPGLVERQWLSGRAVVLVYGGSLVSKPDITLLDRWKRQFRWRAIEGVVWALNERQVDDAASMSASIHRLQDVSRYLGRQLPVHMWQIRESQWGQLGHSTEAVGFLLSTRRAAVHWEEHFVALQRSLREQGLAQMQNCMSHDFLLRLARDLQVEGAGRWYRLIESLSGIATPGIQIRGVWFSLPAQRPEPASAIEHHWPGDPAWSGILNDRSARTRRLGLHPVRVAYLSVLGLASIWGIGLLVSFTSNRVEVGRVEAAYRPLQQPETGSDPLHALAELVRELSRLSYRSEHGAPWYQRFGLNRSDDLREAVWPLYVDANDRMLRDPAVSDLERQLTALVKLAPGSPARAKRAQQAYAQLKAYLMLARPEKADADFLVDTVGANQPAMWRFYAEHLPNHPEWAIKANPRLIGQVRQVLLAELGQRNAEATLYQHVLDTAANHYAPMGLQQMVGDTDATSLFTSRAQVPGAFTREAWEGQVRMAIDDAANARREEIDWVLSDNVGDVADELSPEQLKARLTARYFRDYSSAWLAFLNSLRWQQSTSLHDVTAQLTLMSDARQSPLIALMNTLSYQGQAGVRGQALADSLIESAQKLVGQKAPPMVDQLAQAPSGPLDSTFGPLMALLGKAPEGRASSDHLSLQAFLTRVTSVRLKLQQITNAPDPQAMTQVLAQTVFQGKGVDLTDAQAYGSLIAASLGAEWGPVAHALFVQPLTQAWQQILQPSSAGLNRDWQRAIVDEWHGAFDNRYPFAASSSDASLPMLGQMIRADSGRIEQFLHQQLNGLVRKEGSRWVIDPRQSQGLRFNPAFLEAINHLSQLADVLYTDGGMGMSFELRGKPVQDVVQTRFVLNGEQHHYFNQRERWQRFSWPGQGDHPGISLTWTGIHGGERLYADYQGTWGLIRLLEEATVTPLDDGDSRFRVVLSAPDGTGLTWHLRTELGEGPLALLTLRSFRLPRDIFLEDDARFAQNGGPQ</sequence>
<evidence type="ECO:0000313" key="5">
    <source>
        <dbReference type="EMBL" id="MBA6096436.1"/>
    </source>
</evidence>
<dbReference type="Pfam" id="PF06761">
    <property type="entry name" value="IcmF-related"/>
    <property type="match status" value="1"/>
</dbReference>
<gene>
    <name evidence="5" type="ORF">H4C80_04655</name>
</gene>
<dbReference type="Pfam" id="PF21070">
    <property type="entry name" value="IcmF_helical"/>
    <property type="match status" value="1"/>
</dbReference>
<evidence type="ECO:0000256" key="1">
    <source>
        <dbReference type="SAM" id="Phobius"/>
    </source>
</evidence>
<proteinExistence type="predicted"/>
<dbReference type="Pfam" id="PF06744">
    <property type="entry name" value="IcmF_C"/>
    <property type="match status" value="1"/>
</dbReference>
<feature type="domain" description="Type VI secretion system component TssM1 helical" evidence="4">
    <location>
        <begin position="862"/>
        <end position="965"/>
    </location>
</feature>
<evidence type="ECO:0000313" key="6">
    <source>
        <dbReference type="Proteomes" id="UP000545074"/>
    </source>
</evidence>
<dbReference type="PANTHER" id="PTHR36153">
    <property type="entry name" value="INNER MEMBRANE PROTEIN-RELATED"/>
    <property type="match status" value="1"/>
</dbReference>
<dbReference type="AlphaFoldDB" id="A0A7W2KDC6"/>
<evidence type="ECO:0000259" key="3">
    <source>
        <dbReference type="Pfam" id="PF06761"/>
    </source>
</evidence>
<dbReference type="InterPro" id="IPR010623">
    <property type="entry name" value="IcmF_C"/>
</dbReference>
<keyword evidence="1" id="KW-0472">Membrane</keyword>
<comment type="caution">
    <text evidence="5">The sequence shown here is derived from an EMBL/GenBank/DDBJ whole genome shotgun (WGS) entry which is preliminary data.</text>
</comment>
<dbReference type="RefSeq" id="WP_182388996.1">
    <property type="nucleotide sequence ID" value="NZ_BQIO01000039.1"/>
</dbReference>
<evidence type="ECO:0000259" key="2">
    <source>
        <dbReference type="Pfam" id="PF06744"/>
    </source>
</evidence>
<dbReference type="PANTHER" id="PTHR36153:SF1">
    <property type="entry name" value="TYPE VI SECRETION SYSTEM COMPONENT TSSM1"/>
    <property type="match status" value="1"/>
</dbReference>
<dbReference type="EMBL" id="JACGCX010000002">
    <property type="protein sequence ID" value="MBA6096436.1"/>
    <property type="molecule type" value="Genomic_DNA"/>
</dbReference>
<keyword evidence="1" id="KW-1133">Transmembrane helix</keyword>
<organism evidence="5 6">
    <name type="scientific">Pseudomonas juntendi</name>
    <dbReference type="NCBI Taxonomy" id="2666183"/>
    <lineage>
        <taxon>Bacteria</taxon>
        <taxon>Pseudomonadati</taxon>
        <taxon>Pseudomonadota</taxon>
        <taxon>Gammaproteobacteria</taxon>
        <taxon>Pseudomonadales</taxon>
        <taxon>Pseudomonadaceae</taxon>
        <taxon>Pseudomonas</taxon>
    </lineage>
</organism>
<dbReference type="Proteomes" id="UP000545074">
    <property type="component" value="Unassembled WGS sequence"/>
</dbReference>
<keyword evidence="1" id="KW-0812">Transmembrane</keyword>
<dbReference type="InterPro" id="IPR053156">
    <property type="entry name" value="T6SS_TssM-like"/>
</dbReference>